<feature type="region of interest" description="Disordered" evidence="1">
    <location>
        <begin position="833"/>
        <end position="883"/>
    </location>
</feature>
<dbReference type="Gene3D" id="3.40.50.300">
    <property type="entry name" value="P-loop containing nucleotide triphosphate hydrolases"/>
    <property type="match status" value="1"/>
</dbReference>
<sequence length="1358" mass="150377">MDIKDDYRTSVARARKEERDSRERCRQLRNEYQDDLLKTRIAQFRDCFLSDARFHLTRRSIAEESLMLTLRNTAACWSKVCERTITRQLDIESAKKHKVLRDAAFLESIHQREVEAQRSVEASDQSRWEDLNSRYTAQLLGDRNAAVSTTLEDVMKRTAECLSEIEASHVDSAGAKLLTAFLVNATLWRRTSVDDTTAAVVREAFDQIFHGSPYAQSSPAFLALLEFCYRQHRTTPPLAQVLRLCSVPILVLDGPKYSGKSILASFLKSKYRFLCISDETLVQRALQAASDEAVKEEGKGAGDWAPLGRCLRQVLLGGGTVDVQLMTEMLCLQLAELRNAREGLSYDAILLEGDVRSVDAYKALAQRLSSQPVHPHLKIAQRWGLSTTADVDDGATNAEAAAENLPSLLCLPDHLSTECDTPAKQEPKARPLKKVDLATLPPAVLPEVEDTQSAQEAERTFVAQAEQELASLPTVISGVLHISCAPEEVFHRFAGLRTDCETGDRYHLTYNPPPQERLPYMVPLGRPDASSVELHEAVFHHIEGWSATRRWLAQQSEGSIFARVYELAGDGPAIEVQQEALEAVNQIISNFRISQQLLDERDASAARLSELEATWASQKVAREAERLRLIELYTEKGAPIPPVLQPTVVKTSSSSATKLSAAAASVILKALANFTELYEADYAGTWRRTTQLVLLFLRYYTRVESQMGLYWERPDDKQAILHRFQRSFDSLPASMRVLPACKAELHLSLDALNEALHRCIALRDVEARGLLDTLTSTTSFMRSWQTLVCQGFTRLLQAEVDRYVFAMHIFSFFLGAVTGEPLRFDDGEVDMPLLSMNTPDRPTQSTSVAADASPSSSSGGKPAKEKRAAVAKKGHKAVEEQSEKIAEDQLAEVVQGVLNGFSSITDKLKAAVEAQGKAPKRAGGGGSGGNSSTSNSLAAPAVILAIATAKCYGFMEAERAAAASRVAAIHSCGRMLLKEAEAHARKMRTRMEAGLLKVMEQEAAAANTAVYILRGCVESEKKSPTMHLGCTTFAVLQERLPRASPSAGSASAALVCASRMPMKINSTFEERCSFLTDVPLLAQLREPQLTLHPGLTAARLLELVQQLRCVAPDYQLSRFDFLLLVEGSDYAEAAAVGLDAAHMVKTREELFSTFDPQCTGFADWRDVVVHLLFWVRPPTAATAPAAATAQNDIRDISLQDLLDTRANLGVCGLTKEQFFDMSFFFDRYLDDALVEAYTHILWCTFHDATNHILQPYTLLGFLCADPQPIRGVQKAFRILSAPNAEGRISLEEMDSLCHLKATSERRMAQLDPCCRMNLRLLFGTAATCSFEDVCASPIGRKMLNHADLFRRRQFFKRK</sequence>
<feature type="compositionally biased region" description="Polar residues" evidence="1">
    <location>
        <begin position="835"/>
        <end position="844"/>
    </location>
</feature>
<evidence type="ECO:0000313" key="2">
    <source>
        <dbReference type="EMBL" id="AIO02819.1"/>
    </source>
</evidence>
<reference evidence="2 3" key="1">
    <citation type="journal article" date="2015" name="Sci. Rep.">
        <title>The genome of Leishmania panamensis: insights into genomics of the L. (Viannia) subgenus.</title>
        <authorList>
            <person name="Llanes A."/>
            <person name="Restrepo C.M."/>
            <person name="Vecchio G.D."/>
            <person name="Anguizola F.J."/>
            <person name="Lleonart R."/>
        </authorList>
    </citation>
    <scope>NUCLEOTIDE SEQUENCE [LARGE SCALE GENOMIC DNA]</scope>
    <source>
        <strain evidence="2 3">MHOM/PA/94/PSC-1</strain>
    </source>
</reference>
<dbReference type="VEuPathDB" id="TriTrypDB:LPAL13_350078900"/>
<dbReference type="EMBL" id="CP009404">
    <property type="protein sequence ID" value="AIO02819.1"/>
    <property type="molecule type" value="Genomic_DNA"/>
</dbReference>
<dbReference type="VEuPathDB" id="TriTrypDB:LPMP_356910"/>
<feature type="compositionally biased region" description="Low complexity" evidence="1">
    <location>
        <begin position="845"/>
        <end position="858"/>
    </location>
</feature>
<evidence type="ECO:0000256" key="1">
    <source>
        <dbReference type="SAM" id="MobiDB-lite"/>
    </source>
</evidence>
<protein>
    <recommendedName>
        <fullName evidence="4">EF-hand domain-containing protein</fullName>
    </recommendedName>
</protein>
<dbReference type="InterPro" id="IPR027417">
    <property type="entry name" value="P-loop_NTPase"/>
</dbReference>
<keyword evidence="3" id="KW-1185">Reference proteome</keyword>
<gene>
    <name evidence="2" type="ORF">LPMP_356910</name>
</gene>
<dbReference type="eggNOG" id="ENOG502R15E">
    <property type="taxonomic scope" value="Eukaryota"/>
</dbReference>
<dbReference type="PANTHER" id="PTHR14919:SF0">
    <property type="entry name" value="SPERM FLAGELLAR PROTEIN 2"/>
    <property type="match status" value="1"/>
</dbReference>
<dbReference type="GeneID" id="22579719"/>
<dbReference type="KEGG" id="lpan:LPMP_356910"/>
<dbReference type="RefSeq" id="XP_010703619.1">
    <property type="nucleotide sequence ID" value="XM_010705317.1"/>
</dbReference>
<name>A0A088S3J6_LEIPA</name>
<dbReference type="PANTHER" id="PTHR14919">
    <property type="entry name" value="KPL2-RELATED"/>
    <property type="match status" value="1"/>
</dbReference>
<dbReference type="OrthoDB" id="62528at2759"/>
<evidence type="ECO:0008006" key="4">
    <source>
        <dbReference type="Google" id="ProtNLM"/>
    </source>
</evidence>
<proteinExistence type="predicted"/>
<evidence type="ECO:0000313" key="3">
    <source>
        <dbReference type="Proteomes" id="UP000063063"/>
    </source>
</evidence>
<dbReference type="InterPro" id="IPR052634">
    <property type="entry name" value="Sperm_flagellar-bone_growth"/>
</dbReference>
<dbReference type="Proteomes" id="UP000063063">
    <property type="component" value="Chromosome 35"/>
</dbReference>
<organism evidence="2 3">
    <name type="scientific">Leishmania panamensis</name>
    <dbReference type="NCBI Taxonomy" id="5679"/>
    <lineage>
        <taxon>Eukaryota</taxon>
        <taxon>Discoba</taxon>
        <taxon>Euglenozoa</taxon>
        <taxon>Kinetoplastea</taxon>
        <taxon>Metakinetoplastina</taxon>
        <taxon>Trypanosomatida</taxon>
        <taxon>Trypanosomatidae</taxon>
        <taxon>Leishmaniinae</taxon>
        <taxon>Leishmania</taxon>
        <taxon>Leishmania guyanensis species complex</taxon>
    </lineage>
</organism>
<accession>A0A088S3J6</accession>